<dbReference type="InterPro" id="IPR001544">
    <property type="entry name" value="Aminotrans_IV"/>
</dbReference>
<evidence type="ECO:0000256" key="1">
    <source>
        <dbReference type="ARBA" id="ARBA00009320"/>
    </source>
</evidence>
<evidence type="ECO:0000313" key="2">
    <source>
        <dbReference type="EMBL" id="KRW99050.1"/>
    </source>
</evidence>
<keyword evidence="3" id="KW-1185">Reference proteome</keyword>
<dbReference type="InterPro" id="IPR043131">
    <property type="entry name" value="BCAT-like_N"/>
</dbReference>
<dbReference type="GO" id="GO:0046394">
    <property type="term" value="P:carboxylic acid biosynthetic process"/>
    <property type="evidence" value="ECO:0007669"/>
    <property type="project" value="UniProtKB-ARBA"/>
</dbReference>
<keyword evidence="2" id="KW-0032">Aminotransferase</keyword>
<accession>A0A0V0QA65</accession>
<dbReference type="PANTHER" id="PTHR42743:SF11">
    <property type="entry name" value="AMINODEOXYCHORISMATE LYASE"/>
    <property type="match status" value="1"/>
</dbReference>
<comment type="similarity">
    <text evidence="1">Belongs to the class-IV pyridoxal-phosphate-dependent aminotransferase family.</text>
</comment>
<dbReference type="SUPFAM" id="SSF56752">
    <property type="entry name" value="D-aminoacid aminotransferase-like PLP-dependent enzymes"/>
    <property type="match status" value="1"/>
</dbReference>
<dbReference type="PANTHER" id="PTHR42743">
    <property type="entry name" value="AMINO-ACID AMINOTRANSFERASE"/>
    <property type="match status" value="1"/>
</dbReference>
<proteinExistence type="inferred from homology"/>
<dbReference type="InterPro" id="IPR050571">
    <property type="entry name" value="Class-IV_PLP-Dep_Aminotrnsfr"/>
</dbReference>
<gene>
    <name evidence="2" type="ORF">PPERSA_11651</name>
</gene>
<dbReference type="InParanoid" id="A0A0V0QA65"/>
<comment type="caution">
    <text evidence="2">The sequence shown here is derived from an EMBL/GenBank/DDBJ whole genome shotgun (WGS) entry which is preliminary data.</text>
</comment>
<evidence type="ECO:0000313" key="3">
    <source>
        <dbReference type="Proteomes" id="UP000054937"/>
    </source>
</evidence>
<dbReference type="EMBL" id="LDAU01000223">
    <property type="protein sequence ID" value="KRW99050.1"/>
    <property type="molecule type" value="Genomic_DNA"/>
</dbReference>
<dbReference type="InterPro" id="IPR043132">
    <property type="entry name" value="BCAT-like_C"/>
</dbReference>
<keyword evidence="2" id="KW-0808">Transferase</keyword>
<dbReference type="GO" id="GO:0008483">
    <property type="term" value="F:transaminase activity"/>
    <property type="evidence" value="ECO:0007669"/>
    <property type="project" value="UniProtKB-KW"/>
</dbReference>
<dbReference type="Gene3D" id="3.30.470.10">
    <property type="match status" value="1"/>
</dbReference>
<organism evidence="2 3">
    <name type="scientific">Pseudocohnilembus persalinus</name>
    <name type="common">Ciliate</name>
    <dbReference type="NCBI Taxonomy" id="266149"/>
    <lineage>
        <taxon>Eukaryota</taxon>
        <taxon>Sar</taxon>
        <taxon>Alveolata</taxon>
        <taxon>Ciliophora</taxon>
        <taxon>Intramacronucleata</taxon>
        <taxon>Oligohymenophorea</taxon>
        <taxon>Scuticociliatia</taxon>
        <taxon>Philasterida</taxon>
        <taxon>Pseudocohnilembidae</taxon>
        <taxon>Pseudocohnilembus</taxon>
    </lineage>
</organism>
<dbReference type="OrthoDB" id="25921at2759"/>
<dbReference type="Gene3D" id="3.20.10.10">
    <property type="entry name" value="D-amino Acid Aminotransferase, subunit A, domain 2"/>
    <property type="match status" value="1"/>
</dbReference>
<dbReference type="Pfam" id="PF01063">
    <property type="entry name" value="Aminotran_4"/>
    <property type="match status" value="1"/>
</dbReference>
<sequence length="411" mass="47089">MKHLVKSLNKAVQLGYNKNINLSNIPAECLEKANTHDNKCDQQIIDSLNLKDKKVSYQGRTKIASREEVLQKFKEKFSEKKIELVSYYNSELDCLIDDPSLMVVPIDDRIFNRAHGVFESITFSNFQFNTFQAHLERLQRSCEKVGIHLDMSIQQMQSIMIDVAQHTYQQLSQQGRSLEELLHLVVHLRIWVSSGRKDFGIYSVGKEPIFYCASFVNHELASNLHKISQGIKEFTVSHEYLQELETVKSTAYLQNCVTADFAKQRGGYQGIRLDEEGHILEQAMANVAYIDKNTKEFVTSLPDRIVAGTTMKKVINNYVEPVLIKNKVIKGVVRKNYTLQDILENGSEFMCFGGDKVIPILSVNDEQIADGQMGPICKNIQQWYKEQMKEGDLTEKPHDNIYVIPITLEDK</sequence>
<dbReference type="OMA" id="ATMADYS"/>
<name>A0A0V0QA65_PSEPJ</name>
<protein>
    <submittedName>
        <fullName evidence="2">Aminotransferase, class IV</fullName>
    </submittedName>
</protein>
<reference evidence="2 3" key="1">
    <citation type="journal article" date="2015" name="Sci. Rep.">
        <title>Genome of the facultative scuticociliatosis pathogen Pseudocohnilembus persalinus provides insight into its virulence through horizontal gene transfer.</title>
        <authorList>
            <person name="Xiong J."/>
            <person name="Wang G."/>
            <person name="Cheng J."/>
            <person name="Tian M."/>
            <person name="Pan X."/>
            <person name="Warren A."/>
            <person name="Jiang C."/>
            <person name="Yuan D."/>
            <person name="Miao W."/>
        </authorList>
    </citation>
    <scope>NUCLEOTIDE SEQUENCE [LARGE SCALE GENOMIC DNA]</scope>
    <source>
        <strain evidence="2">36N120E</strain>
    </source>
</reference>
<dbReference type="AlphaFoldDB" id="A0A0V0QA65"/>
<dbReference type="Proteomes" id="UP000054937">
    <property type="component" value="Unassembled WGS sequence"/>
</dbReference>
<dbReference type="InterPro" id="IPR036038">
    <property type="entry name" value="Aminotransferase-like"/>
</dbReference>